<dbReference type="RefSeq" id="XP_067821274.1">
    <property type="nucleotide sequence ID" value="XM_067964537.1"/>
</dbReference>
<reference evidence="2 3" key="1">
    <citation type="journal article" date="2021" name="Genome Biol.">
        <title>AFLAP: assembly-free linkage analysis pipeline using k-mers from genome sequencing data.</title>
        <authorList>
            <person name="Fletcher K."/>
            <person name="Zhang L."/>
            <person name="Gil J."/>
            <person name="Han R."/>
            <person name="Cavanaugh K."/>
            <person name="Michelmore R."/>
        </authorList>
    </citation>
    <scope>NUCLEOTIDE SEQUENCE [LARGE SCALE GENOMIC DNA]</scope>
    <source>
        <strain evidence="2 3">SF5</strain>
    </source>
</reference>
<dbReference type="KEGG" id="blac:94350208"/>
<feature type="region of interest" description="Disordered" evidence="1">
    <location>
        <begin position="1"/>
        <end position="64"/>
    </location>
</feature>
<gene>
    <name evidence="2" type="ORF">CCR75_006467</name>
</gene>
<dbReference type="AlphaFoldDB" id="A0A976IH96"/>
<organism evidence="2 3">
    <name type="scientific">Bremia lactucae</name>
    <name type="common">Lettuce downy mildew</name>
    <dbReference type="NCBI Taxonomy" id="4779"/>
    <lineage>
        <taxon>Eukaryota</taxon>
        <taxon>Sar</taxon>
        <taxon>Stramenopiles</taxon>
        <taxon>Oomycota</taxon>
        <taxon>Peronosporomycetes</taxon>
        <taxon>Peronosporales</taxon>
        <taxon>Peronosporaceae</taxon>
        <taxon>Bremia</taxon>
    </lineage>
</organism>
<proteinExistence type="predicted"/>
<evidence type="ECO:0000313" key="3">
    <source>
        <dbReference type="Proteomes" id="UP000294530"/>
    </source>
</evidence>
<keyword evidence="3" id="KW-1185">Reference proteome</keyword>
<dbReference type="Proteomes" id="UP000294530">
    <property type="component" value="Unassembled WGS sequence"/>
</dbReference>
<dbReference type="GeneID" id="94350208"/>
<evidence type="ECO:0000313" key="2">
    <source>
        <dbReference type="EMBL" id="TDH71775.1"/>
    </source>
</evidence>
<evidence type="ECO:0000256" key="1">
    <source>
        <dbReference type="SAM" id="MobiDB-lite"/>
    </source>
</evidence>
<name>A0A976IH96_BRELC</name>
<accession>A0A976IH96</accession>
<dbReference type="EMBL" id="SHOA02000015">
    <property type="protein sequence ID" value="TDH71775.1"/>
    <property type="molecule type" value="Genomic_DNA"/>
</dbReference>
<protein>
    <submittedName>
        <fullName evidence="2">Uncharacterized protein</fullName>
    </submittedName>
</protein>
<sequence length="64" mass="6765">MPINKAADDAAGLQIAGSRPETRFEGSEKEESGKLHPACEAVPHCGNENVKPRGCDDENAAEDT</sequence>
<comment type="caution">
    <text evidence="2">The sequence shown here is derived from an EMBL/GenBank/DDBJ whole genome shotgun (WGS) entry which is preliminary data.</text>
</comment>
<feature type="compositionally biased region" description="Basic and acidic residues" evidence="1">
    <location>
        <begin position="20"/>
        <end position="34"/>
    </location>
</feature>